<feature type="signal peptide" evidence="1">
    <location>
        <begin position="1"/>
        <end position="18"/>
    </location>
</feature>
<organism evidence="2 3">
    <name type="scientific">Leptotrichia buccalis (strain ATCC 14201 / DSM 1135 / JCM 12969 / NCTC 10249 / C-1013-b)</name>
    <dbReference type="NCBI Taxonomy" id="523794"/>
    <lineage>
        <taxon>Bacteria</taxon>
        <taxon>Fusobacteriati</taxon>
        <taxon>Fusobacteriota</taxon>
        <taxon>Fusobacteriia</taxon>
        <taxon>Fusobacteriales</taxon>
        <taxon>Leptotrichiaceae</taxon>
        <taxon>Leptotrichia</taxon>
    </lineage>
</organism>
<reference evidence="2 3" key="1">
    <citation type="journal article" date="2009" name="Stand. Genomic Sci.">
        <title>Complete genome sequence of Leptotrichia buccalis type strain (C-1013-b).</title>
        <authorList>
            <person name="Ivanova N."/>
            <person name="Gronow S."/>
            <person name="Lapidus A."/>
            <person name="Copeland A."/>
            <person name="Glavina Del Rio T."/>
            <person name="Nolan M."/>
            <person name="Lucas S."/>
            <person name="Chen F."/>
            <person name="Tice H."/>
            <person name="Cheng J.F."/>
            <person name="Saunders E."/>
            <person name="Bruce D."/>
            <person name="Goodwin L."/>
            <person name="Brettin T."/>
            <person name="Detter J.C."/>
            <person name="Han C."/>
            <person name="Pitluck S."/>
            <person name="Mikhailova N."/>
            <person name="Pati A."/>
            <person name="Mavrommatis K."/>
            <person name="Chen A."/>
            <person name="Palaniappan K."/>
            <person name="Land M."/>
            <person name="Hauser L."/>
            <person name="Chang Y.J."/>
            <person name="Jeffries C.D."/>
            <person name="Chain P."/>
            <person name="Rohde C."/>
            <person name="Goker M."/>
            <person name="Bristow J."/>
            <person name="Eisen J.A."/>
            <person name="Markowitz V."/>
            <person name="Hugenholtz P."/>
            <person name="Kyrpides N.C."/>
            <person name="Klenk H.P."/>
        </authorList>
    </citation>
    <scope>NUCLEOTIDE SEQUENCE [LARGE SCALE GENOMIC DNA]</scope>
    <source>
        <strain evidence="3">ATCC 14201 / DSM 1135 / JCM 12969 / NCTC 10249 / C-1013-b</strain>
    </source>
</reference>
<feature type="chain" id="PRO_5002981055" description="DUF4878 domain-containing protein" evidence="1">
    <location>
        <begin position="19"/>
        <end position="221"/>
    </location>
</feature>
<keyword evidence="3" id="KW-1185">Reference proteome</keyword>
<dbReference type="AlphaFoldDB" id="C7NCX3"/>
<evidence type="ECO:0000313" key="3">
    <source>
        <dbReference type="Proteomes" id="UP000001910"/>
    </source>
</evidence>
<evidence type="ECO:0000256" key="1">
    <source>
        <dbReference type="SAM" id="SignalP"/>
    </source>
</evidence>
<evidence type="ECO:0000313" key="2">
    <source>
        <dbReference type="EMBL" id="ACV38043.1"/>
    </source>
</evidence>
<accession>C7NCX3</accession>
<dbReference type="EMBL" id="CP001685">
    <property type="protein sequence ID" value="ACV38043.1"/>
    <property type="molecule type" value="Genomic_DNA"/>
</dbReference>
<dbReference type="RefSeq" id="WP_012806237.1">
    <property type="nucleotide sequence ID" value="NC_013192.1"/>
</dbReference>
<dbReference type="KEGG" id="lba:Lebu_0113"/>
<name>C7NCX3_LEPBD</name>
<protein>
    <recommendedName>
        <fullName evidence="4">DUF4878 domain-containing protein</fullName>
    </recommendedName>
</protein>
<sequence>MKKILFLIMLVVLGNSFAAPSKNSKIGSVSNEITANEKKEVERVLQKELQSIMNEIVGAELSEIAKIIGNQIFDKESNISASAKNRIIQKFSKEYISMALNNIDTKIDIKQFKNLPNNKVQVFYDIKIKDISKISLESKKEMEEKVLKNLGYKSQDEIKKILMSSSNDAKKEKIYESILQESLKIVGEKMKNIKAEAFLVKDAATTFVKRNGVWKIEGLNN</sequence>
<keyword evidence="1" id="KW-0732">Signal</keyword>
<gene>
    <name evidence="2" type="ordered locus">Lebu_0113</name>
</gene>
<proteinExistence type="predicted"/>
<dbReference type="STRING" id="523794.Lebu_0113"/>
<evidence type="ECO:0008006" key="4">
    <source>
        <dbReference type="Google" id="ProtNLM"/>
    </source>
</evidence>
<dbReference type="Proteomes" id="UP000001910">
    <property type="component" value="Chromosome"/>
</dbReference>
<dbReference type="OrthoDB" id="81706at2"/>
<dbReference type="HOGENOM" id="CLU_1183867_0_0_0"/>